<dbReference type="AlphaFoldDB" id="A0A142W0U1"/>
<proteinExistence type="predicted"/>
<gene>
    <name evidence="2" type="ORF">AOA14_13650</name>
</gene>
<evidence type="ECO:0008006" key="4">
    <source>
        <dbReference type="Google" id="ProtNLM"/>
    </source>
</evidence>
<keyword evidence="1" id="KW-0732">Signal</keyword>
<reference evidence="3" key="1">
    <citation type="submission" date="2015-11" db="EMBL/GenBank/DDBJ databases">
        <title>Complete genome sequence of a polyethylene glycol-degrading strain Sphingopyxis terrae strain 203-1 (NBRC 15098).</title>
        <authorList>
            <person name="Yoshiyuki O."/>
            <person name="Shouta N."/>
            <person name="Nagata Y."/>
            <person name="Numata M."/>
            <person name="Tsuchikane K."/>
            <person name="Hosoyama A."/>
            <person name="Yamazoe A."/>
            <person name="Tsuda M."/>
            <person name="Fujita N."/>
            <person name="Kawai F."/>
        </authorList>
    </citation>
    <scope>NUCLEOTIDE SEQUENCE [LARGE SCALE GENOMIC DNA]</scope>
    <source>
        <strain evidence="3">203-1</strain>
    </source>
</reference>
<dbReference type="STRING" id="1219058.AOA14_13650"/>
<feature type="signal peptide" evidence="1">
    <location>
        <begin position="1"/>
        <end position="25"/>
    </location>
</feature>
<accession>A0A142W0U1</accession>
<sequence length="336" mass="35601">MADIRMLLGLSLAALPLAGPAQSAAQGTAQPSLTREQSIQLFEAAGFRVENGRAINRCGGASNPRVAFADLNGDGRAEAHVADVDPKCYGKPGAYFAVLTLGTDGRWRRLIAEDGIVGFAKTRTGGWRDLTLEARYSACPGTRHFAGGSYGAPTACSQDGKAAAAPASAAPPRSGPMPISRDYLFDWGGSQTPEAKALPATERLALFRAAEIKPVKGGRWTACTDDDSGHSEAQVDFIGDVNGDGRPEAMIHDNGIFCNGSAGVNSIVLTKTPAGSWKVMLTTQGFANFLKSHGVDNYPDIQVGLPGFCFPYLRWNGREYDLAARFDDNGKPCKPF</sequence>
<feature type="chain" id="PRO_5007502531" description="VCBS repeat-containing protein" evidence="1">
    <location>
        <begin position="26"/>
        <end position="336"/>
    </location>
</feature>
<dbReference type="Proteomes" id="UP000076234">
    <property type="component" value="Chromosome"/>
</dbReference>
<dbReference type="SUPFAM" id="SSF69318">
    <property type="entry name" value="Integrin alpha N-terminal domain"/>
    <property type="match status" value="1"/>
</dbReference>
<evidence type="ECO:0000256" key="1">
    <source>
        <dbReference type="SAM" id="SignalP"/>
    </source>
</evidence>
<protein>
    <recommendedName>
        <fullName evidence="4">VCBS repeat-containing protein</fullName>
    </recommendedName>
</protein>
<dbReference type="KEGG" id="ster:AOA14_13650"/>
<dbReference type="RefSeq" id="WP_062902190.1">
    <property type="nucleotide sequence ID" value="NZ_CP013342.1"/>
</dbReference>
<dbReference type="EMBL" id="CP013342">
    <property type="protein sequence ID" value="AMU95654.1"/>
    <property type="molecule type" value="Genomic_DNA"/>
</dbReference>
<dbReference type="InterPro" id="IPR028994">
    <property type="entry name" value="Integrin_alpha_N"/>
</dbReference>
<organism evidence="2 3">
    <name type="scientific">Sphingopyxis terrae subsp. terrae NBRC 15098</name>
    <dbReference type="NCBI Taxonomy" id="1219058"/>
    <lineage>
        <taxon>Bacteria</taxon>
        <taxon>Pseudomonadati</taxon>
        <taxon>Pseudomonadota</taxon>
        <taxon>Alphaproteobacteria</taxon>
        <taxon>Sphingomonadales</taxon>
        <taxon>Sphingomonadaceae</taxon>
        <taxon>Sphingopyxis</taxon>
    </lineage>
</organism>
<evidence type="ECO:0000313" key="2">
    <source>
        <dbReference type="EMBL" id="AMU95654.1"/>
    </source>
</evidence>
<reference evidence="2 3" key="2">
    <citation type="journal article" date="2016" name="Genome Announc.">
        <title>Complete Genome Sequence of Sphingopyxis terrae Strain 203-1 (NBRC 111660), a Polyethylene Glycol Degrader.</title>
        <authorList>
            <person name="Ohtsubo Y."/>
            <person name="Nonoyama S."/>
            <person name="Nagata Y."/>
            <person name="Numata M."/>
            <person name="Tsuchikane K."/>
            <person name="Hosoyama A."/>
            <person name="Yamazoe A."/>
            <person name="Tsuda M."/>
            <person name="Fujita N."/>
            <person name="Kawai F."/>
        </authorList>
    </citation>
    <scope>NUCLEOTIDE SEQUENCE [LARGE SCALE GENOMIC DNA]</scope>
    <source>
        <strain evidence="2 3">203-1</strain>
    </source>
</reference>
<evidence type="ECO:0000313" key="3">
    <source>
        <dbReference type="Proteomes" id="UP000076234"/>
    </source>
</evidence>
<name>A0A142W0U1_9SPHN</name>